<accession>E6QNY4</accession>
<dbReference type="InterPro" id="IPR030673">
    <property type="entry name" value="PyroPPase_GppA_Ppx"/>
</dbReference>
<dbReference type="Pfam" id="PF21447">
    <property type="entry name" value="Ppx-GppA_III"/>
    <property type="match status" value="1"/>
</dbReference>
<dbReference type="InterPro" id="IPR050273">
    <property type="entry name" value="GppA/Ppx_hydrolase"/>
</dbReference>
<feature type="compositionally biased region" description="Basic residues" evidence="2">
    <location>
        <begin position="244"/>
        <end position="253"/>
    </location>
</feature>
<reference evidence="5" key="1">
    <citation type="submission" date="2009-10" db="EMBL/GenBank/DDBJ databases">
        <title>Diversity of trophic interactions inside an arsenic-rich microbial ecosystem.</title>
        <authorList>
            <person name="Bertin P.N."/>
            <person name="Heinrich-Salmeron A."/>
            <person name="Pelletier E."/>
            <person name="Goulhen-Chollet F."/>
            <person name="Arsene-Ploetze F."/>
            <person name="Gallien S."/>
            <person name="Calteau A."/>
            <person name="Vallenet D."/>
            <person name="Casiot C."/>
            <person name="Chane-Woon-Ming B."/>
            <person name="Giloteaux L."/>
            <person name="Barakat M."/>
            <person name="Bonnefoy V."/>
            <person name="Bruneel O."/>
            <person name="Chandler M."/>
            <person name="Cleiss J."/>
            <person name="Duran R."/>
            <person name="Elbaz-Poulichet F."/>
            <person name="Fonknechten N."/>
            <person name="Lauga B."/>
            <person name="Mornico D."/>
            <person name="Ortet P."/>
            <person name="Schaeffer C."/>
            <person name="Siguier P."/>
            <person name="Alexander Thil Smith A."/>
            <person name="Van Dorsselaer A."/>
            <person name="Weissenbach J."/>
            <person name="Medigue C."/>
            <person name="Le Paslier D."/>
        </authorList>
    </citation>
    <scope>NUCLEOTIDE SEQUENCE</scope>
</reference>
<keyword evidence="1" id="KW-0378">Hydrolase</keyword>
<dbReference type="PANTHER" id="PTHR30005">
    <property type="entry name" value="EXOPOLYPHOSPHATASE"/>
    <property type="match status" value="1"/>
</dbReference>
<dbReference type="Gene3D" id="3.30.420.150">
    <property type="entry name" value="Exopolyphosphatase. Domain 2"/>
    <property type="match status" value="1"/>
</dbReference>
<evidence type="ECO:0000256" key="2">
    <source>
        <dbReference type="SAM" id="MobiDB-lite"/>
    </source>
</evidence>
<dbReference type="Pfam" id="PF02541">
    <property type="entry name" value="Ppx-GppA"/>
    <property type="match status" value="1"/>
</dbReference>
<evidence type="ECO:0000256" key="1">
    <source>
        <dbReference type="ARBA" id="ARBA00022801"/>
    </source>
</evidence>
<feature type="region of interest" description="Disordered" evidence="2">
    <location>
        <begin position="238"/>
        <end position="271"/>
    </location>
</feature>
<proteinExistence type="predicted"/>
<dbReference type="InterPro" id="IPR048950">
    <property type="entry name" value="Ppx_GppA_C"/>
</dbReference>
<gene>
    <name evidence="5" type="ORF">CARN6_2487</name>
</gene>
<dbReference type="CDD" id="cd24006">
    <property type="entry name" value="ASKHA_NBD_PPX_GppA"/>
    <property type="match status" value="1"/>
</dbReference>
<feature type="domain" description="Ppx/GppA phosphatase C-terminal" evidence="4">
    <location>
        <begin position="357"/>
        <end position="498"/>
    </location>
</feature>
<dbReference type="InterPro" id="IPR043129">
    <property type="entry name" value="ATPase_NBD"/>
</dbReference>
<evidence type="ECO:0000259" key="3">
    <source>
        <dbReference type="Pfam" id="PF02541"/>
    </source>
</evidence>
<protein>
    <submittedName>
        <fullName evidence="5">Ppx/GppA phosphatase</fullName>
    </submittedName>
</protein>
<dbReference type="EMBL" id="CABQ01000295">
    <property type="protein sequence ID" value="CBI08955.1"/>
    <property type="molecule type" value="Genomic_DNA"/>
</dbReference>
<organism evidence="5">
    <name type="scientific">mine drainage metagenome</name>
    <dbReference type="NCBI Taxonomy" id="410659"/>
    <lineage>
        <taxon>unclassified sequences</taxon>
        <taxon>metagenomes</taxon>
        <taxon>ecological metagenomes</taxon>
    </lineage>
</organism>
<dbReference type="SUPFAM" id="SSF109604">
    <property type="entry name" value="HD-domain/PDEase-like"/>
    <property type="match status" value="1"/>
</dbReference>
<dbReference type="PANTHER" id="PTHR30005:SF0">
    <property type="entry name" value="RETROGRADE REGULATION PROTEIN 2"/>
    <property type="match status" value="1"/>
</dbReference>
<evidence type="ECO:0000259" key="4">
    <source>
        <dbReference type="Pfam" id="PF21447"/>
    </source>
</evidence>
<feature type="domain" description="Ppx/GppA phosphatase N-terminal" evidence="3">
    <location>
        <begin position="18"/>
        <end position="341"/>
    </location>
</feature>
<dbReference type="InterPro" id="IPR003695">
    <property type="entry name" value="Ppx_GppA_N"/>
</dbReference>
<dbReference type="Gene3D" id="1.10.3210.10">
    <property type="entry name" value="Hypothetical protein af1432"/>
    <property type="match status" value="1"/>
</dbReference>
<sequence>MTTFAAIDIGSNSCRLKVARVVAHRLKTVHEDREVTRLGASVFGGGLISPEAMAVTLKALKRFQRAVQEYGADQIRVVATAAMRDARNAQAFVTWAKAETGWEIEIISGLEEARLIHRGVVSNEPDAAGRLLLVDVGGGSCEITLSQAQRIRETISLPLGAVRLTQEFLPTDPADADALGRMHQFIARELRRAHGWIHPAGSRAGTTPPLVIATSGTAAALAEAHLILPGKAKAGRGRSAAVRTKLRTSKTLRGKGASAGSGKARSGKGWVTTQQVRQLARRLRKMTLAEREAMPGIGARRAEIIVAGAYVYAELLESFRLEGFRYSEMGLRDGILAQMLAEQDDRALAHEQFEIERWESVMATAIRYGVNLKQVEPIRAHAVELFDALVPLHKLPEEYRTWLATAAALSETGKFLNHQGHHRHTQYIISASEIYGFSQQQRTVVSAIARYLGKTRPQPDDRAMRNIAPAEHEPVRRAVVLLRLAMALNQDRASDVVRFGVRVYPRRVLLELEPGRTGAELELWSLRKEAGYFREVFGRELLVTLV</sequence>
<dbReference type="AlphaFoldDB" id="E6QNY4"/>
<evidence type="ECO:0000313" key="5">
    <source>
        <dbReference type="EMBL" id="CBI08955.1"/>
    </source>
</evidence>
<feature type="compositionally biased region" description="Low complexity" evidence="2">
    <location>
        <begin position="254"/>
        <end position="269"/>
    </location>
</feature>
<dbReference type="PIRSF" id="PIRSF001267">
    <property type="entry name" value="Pyrophosphatase_GppA_Ppx"/>
    <property type="match status" value="1"/>
</dbReference>
<dbReference type="SUPFAM" id="SSF53067">
    <property type="entry name" value="Actin-like ATPase domain"/>
    <property type="match status" value="2"/>
</dbReference>
<name>E6QNY4_9ZZZZ</name>
<dbReference type="Gene3D" id="3.30.420.40">
    <property type="match status" value="1"/>
</dbReference>
<dbReference type="GO" id="GO:0016462">
    <property type="term" value="F:pyrophosphatase activity"/>
    <property type="evidence" value="ECO:0007669"/>
    <property type="project" value="TreeGrafter"/>
</dbReference>
<comment type="caution">
    <text evidence="5">The sequence shown here is derived from an EMBL/GenBank/DDBJ whole genome shotgun (WGS) entry which is preliminary data.</text>
</comment>